<dbReference type="GO" id="GO:0005634">
    <property type="term" value="C:nucleus"/>
    <property type="evidence" value="ECO:0007669"/>
    <property type="project" value="TreeGrafter"/>
</dbReference>
<sequence length="234" mass="25874">MRFLCLHGMGTNSKIFEVQTARIRLSLGGEHEYIFIDGSVTAPAAPGVQDLASNTTEFFRYAADNDLRTAMEFYTNIEDFIFSEGPFDGLIGFSEGAGVGASLLAYQEKTAAEGNETLFSFRCGIFFSAAPPVDIHAMHNGKLRRLSSEVDGVCIRVPTAHIWDPRDEVHPGFGEVLRGLCTQEGKEEFEHVSGHVVPGTQSDEEVKETVRAMRRTIERARDTQLPVVPLKYTI</sequence>
<name>A0A8K0QTQ6_9PLEO</name>
<dbReference type="OrthoDB" id="2094269at2759"/>
<protein>
    <submittedName>
        <fullName evidence="3">Serine hydrolase FSH</fullName>
    </submittedName>
</protein>
<dbReference type="EMBL" id="JAGMVJ010000028">
    <property type="protein sequence ID" value="KAH7070079.1"/>
    <property type="molecule type" value="Genomic_DNA"/>
</dbReference>
<reference evidence="3" key="1">
    <citation type="journal article" date="2021" name="Nat. Commun.">
        <title>Genetic determinants of endophytism in the Arabidopsis root mycobiome.</title>
        <authorList>
            <person name="Mesny F."/>
            <person name="Miyauchi S."/>
            <person name="Thiergart T."/>
            <person name="Pickel B."/>
            <person name="Atanasova L."/>
            <person name="Karlsson M."/>
            <person name="Huettel B."/>
            <person name="Barry K.W."/>
            <person name="Haridas S."/>
            <person name="Chen C."/>
            <person name="Bauer D."/>
            <person name="Andreopoulos W."/>
            <person name="Pangilinan J."/>
            <person name="LaButti K."/>
            <person name="Riley R."/>
            <person name="Lipzen A."/>
            <person name="Clum A."/>
            <person name="Drula E."/>
            <person name="Henrissat B."/>
            <person name="Kohler A."/>
            <person name="Grigoriev I.V."/>
            <person name="Martin F.M."/>
            <person name="Hacquard S."/>
        </authorList>
    </citation>
    <scope>NUCLEOTIDE SEQUENCE</scope>
    <source>
        <strain evidence="3">MPI-SDFR-AT-0120</strain>
    </source>
</reference>
<dbReference type="PANTHER" id="PTHR48070:SF6">
    <property type="entry name" value="ESTERASE OVCA2"/>
    <property type="match status" value="1"/>
</dbReference>
<dbReference type="GO" id="GO:0016787">
    <property type="term" value="F:hydrolase activity"/>
    <property type="evidence" value="ECO:0007669"/>
    <property type="project" value="UniProtKB-KW"/>
</dbReference>
<proteinExistence type="predicted"/>
<dbReference type="Gene3D" id="3.40.50.1820">
    <property type="entry name" value="alpha/beta hydrolase"/>
    <property type="match status" value="1"/>
</dbReference>
<dbReference type="SUPFAM" id="SSF53474">
    <property type="entry name" value="alpha/beta-Hydrolases"/>
    <property type="match status" value="1"/>
</dbReference>
<dbReference type="AlphaFoldDB" id="A0A8K0QTQ6"/>
<dbReference type="InterPro" id="IPR050593">
    <property type="entry name" value="LovG"/>
</dbReference>
<gene>
    <name evidence="3" type="ORF">FB567DRAFT_219182</name>
</gene>
<dbReference type="Proteomes" id="UP000813461">
    <property type="component" value="Unassembled WGS sequence"/>
</dbReference>
<dbReference type="InterPro" id="IPR029058">
    <property type="entry name" value="AB_hydrolase_fold"/>
</dbReference>
<evidence type="ECO:0000313" key="4">
    <source>
        <dbReference type="Proteomes" id="UP000813461"/>
    </source>
</evidence>
<comment type="caution">
    <text evidence="3">The sequence shown here is derived from an EMBL/GenBank/DDBJ whole genome shotgun (WGS) entry which is preliminary data.</text>
</comment>
<dbReference type="GO" id="GO:0005737">
    <property type="term" value="C:cytoplasm"/>
    <property type="evidence" value="ECO:0007669"/>
    <property type="project" value="TreeGrafter"/>
</dbReference>
<dbReference type="InterPro" id="IPR005645">
    <property type="entry name" value="FSH-like_dom"/>
</dbReference>
<evidence type="ECO:0000256" key="1">
    <source>
        <dbReference type="ARBA" id="ARBA00022801"/>
    </source>
</evidence>
<accession>A0A8K0QTQ6</accession>
<evidence type="ECO:0000259" key="2">
    <source>
        <dbReference type="Pfam" id="PF03959"/>
    </source>
</evidence>
<dbReference type="GO" id="GO:0019748">
    <property type="term" value="P:secondary metabolic process"/>
    <property type="evidence" value="ECO:0007669"/>
    <property type="project" value="TreeGrafter"/>
</dbReference>
<organism evidence="3 4">
    <name type="scientific">Paraphoma chrysanthemicola</name>
    <dbReference type="NCBI Taxonomy" id="798071"/>
    <lineage>
        <taxon>Eukaryota</taxon>
        <taxon>Fungi</taxon>
        <taxon>Dikarya</taxon>
        <taxon>Ascomycota</taxon>
        <taxon>Pezizomycotina</taxon>
        <taxon>Dothideomycetes</taxon>
        <taxon>Pleosporomycetidae</taxon>
        <taxon>Pleosporales</taxon>
        <taxon>Pleosporineae</taxon>
        <taxon>Phaeosphaeriaceae</taxon>
        <taxon>Paraphoma</taxon>
    </lineage>
</organism>
<dbReference type="PANTHER" id="PTHR48070">
    <property type="entry name" value="ESTERASE OVCA2"/>
    <property type="match status" value="1"/>
</dbReference>
<evidence type="ECO:0000313" key="3">
    <source>
        <dbReference type="EMBL" id="KAH7070079.1"/>
    </source>
</evidence>
<keyword evidence="1 3" id="KW-0378">Hydrolase</keyword>
<dbReference type="Pfam" id="PF03959">
    <property type="entry name" value="FSH1"/>
    <property type="match status" value="1"/>
</dbReference>
<keyword evidence="4" id="KW-1185">Reference proteome</keyword>
<feature type="domain" description="Serine hydrolase" evidence="2">
    <location>
        <begin position="2"/>
        <end position="203"/>
    </location>
</feature>